<dbReference type="CDD" id="cd03018">
    <property type="entry name" value="PRX_AhpE_like"/>
    <property type="match status" value="1"/>
</dbReference>
<dbReference type="Proteomes" id="UP000077469">
    <property type="component" value="Chromosome"/>
</dbReference>
<dbReference type="AlphaFoldDB" id="A0A0X1KSW2"/>
<dbReference type="OrthoDB" id="9812811at2"/>
<dbReference type="PANTHER" id="PTHR43110">
    <property type="entry name" value="THIOL PEROXIDASE"/>
    <property type="match status" value="1"/>
</dbReference>
<dbReference type="PROSITE" id="PS51352">
    <property type="entry name" value="THIOREDOXIN_2"/>
    <property type="match status" value="1"/>
</dbReference>
<dbReference type="PaxDb" id="1123384-AJ81_08975"/>
<dbReference type="SUPFAM" id="SSF52833">
    <property type="entry name" value="Thioredoxin-like"/>
    <property type="match status" value="1"/>
</dbReference>
<dbReference type="InterPro" id="IPR036249">
    <property type="entry name" value="Thioredoxin-like_sf"/>
</dbReference>
<dbReference type="Gene3D" id="3.40.30.10">
    <property type="entry name" value="Glutaredoxin"/>
    <property type="match status" value="1"/>
</dbReference>
<dbReference type="InterPro" id="IPR013766">
    <property type="entry name" value="Thioredoxin_domain"/>
</dbReference>
<dbReference type="GO" id="GO:0004601">
    <property type="term" value="F:peroxidase activity"/>
    <property type="evidence" value="ECO:0007669"/>
    <property type="project" value="UniProtKB-KW"/>
</dbReference>
<keyword evidence="6" id="KW-1185">Reference proteome</keyword>
<accession>A0A0X1KSW2</accession>
<dbReference type="PIRSF" id="PIRSF000239">
    <property type="entry name" value="AHPC"/>
    <property type="match status" value="1"/>
</dbReference>
<evidence type="ECO:0000313" key="6">
    <source>
        <dbReference type="Proteomes" id="UP000077469"/>
    </source>
</evidence>
<feature type="active site" description="Cysteine sulfenic acid (-SOH) intermediate; for peroxidase activity" evidence="3">
    <location>
        <position position="43"/>
    </location>
</feature>
<dbReference type="PANTHER" id="PTHR43110:SF1">
    <property type="entry name" value="THIOL PEROXIDASE"/>
    <property type="match status" value="1"/>
</dbReference>
<dbReference type="InterPro" id="IPR000866">
    <property type="entry name" value="AhpC/TSA"/>
</dbReference>
<protein>
    <submittedName>
        <fullName evidence="5">Thioredoxin peroxidase</fullName>
    </submittedName>
</protein>
<feature type="domain" description="Thioredoxin" evidence="4">
    <location>
        <begin position="1"/>
        <end position="150"/>
    </location>
</feature>
<evidence type="ECO:0000256" key="2">
    <source>
        <dbReference type="ARBA" id="ARBA00023284"/>
    </source>
</evidence>
<dbReference type="Pfam" id="PF00578">
    <property type="entry name" value="AhpC-TSA"/>
    <property type="match status" value="1"/>
</dbReference>
<organism evidence="5 6">
    <name type="scientific">Pseudothermotoga hypogea DSM 11164 = NBRC 106472</name>
    <dbReference type="NCBI Taxonomy" id="1123384"/>
    <lineage>
        <taxon>Bacteria</taxon>
        <taxon>Thermotogati</taxon>
        <taxon>Thermotogota</taxon>
        <taxon>Thermotogae</taxon>
        <taxon>Thermotogales</taxon>
        <taxon>Thermotogaceae</taxon>
        <taxon>Pseudothermotoga</taxon>
    </lineage>
</organism>
<gene>
    <name evidence="5" type="ORF">AJ81_08975</name>
</gene>
<reference evidence="5 6" key="1">
    <citation type="submission" date="2014-01" db="EMBL/GenBank/DDBJ databases">
        <title>Genome sequencing of Thermotog hypogea.</title>
        <authorList>
            <person name="Zhang X."/>
            <person name="Alvare G."/>
            <person name="Fristensky B."/>
            <person name="Chen L."/>
            <person name="Suen T."/>
            <person name="Chen Q."/>
            <person name="Ma K."/>
        </authorList>
    </citation>
    <scope>NUCLEOTIDE SEQUENCE [LARGE SCALE GENOMIC DNA]</scope>
    <source>
        <strain evidence="5 6">DSM 11164</strain>
    </source>
</reference>
<evidence type="ECO:0000256" key="1">
    <source>
        <dbReference type="ARBA" id="ARBA00023002"/>
    </source>
</evidence>
<name>A0A0X1KSW2_9THEM</name>
<dbReference type="InterPro" id="IPR024706">
    <property type="entry name" value="Peroxiredoxin_AhpC-typ"/>
</dbReference>
<dbReference type="PATRIC" id="fig|1123384.7.peg.1803"/>
<keyword evidence="2" id="KW-0676">Redox-active center</keyword>
<evidence type="ECO:0000259" key="4">
    <source>
        <dbReference type="PROSITE" id="PS51352"/>
    </source>
</evidence>
<dbReference type="InterPro" id="IPR050455">
    <property type="entry name" value="Tpx_Peroxidase_subfamily"/>
</dbReference>
<dbReference type="EMBL" id="CP007141">
    <property type="protein sequence ID" value="AJC74281.1"/>
    <property type="molecule type" value="Genomic_DNA"/>
</dbReference>
<evidence type="ECO:0000256" key="3">
    <source>
        <dbReference type="PIRSR" id="PIRSR000239-1"/>
    </source>
</evidence>
<dbReference type="STRING" id="1123384.AJ81_08975"/>
<sequence length="150" mass="16781">MMVGSTAPDFTLKDQDGNLIQLSSLKGRKVLLSFHPLAWTSVCADQMKSLELAYEEFESLKVVPLGISVDPVPSKKAWADALGLKKLRILSDFWPHGEVAKAFGIFRDKDGFSERANVLIDEEGKVIWMKVYPIKQLPDVGEILSFLRSE</sequence>
<dbReference type="KEGG" id="phy:AJ81_08975"/>
<keyword evidence="1" id="KW-0560">Oxidoreductase</keyword>
<evidence type="ECO:0000313" key="5">
    <source>
        <dbReference type="EMBL" id="AJC74281.1"/>
    </source>
</evidence>
<keyword evidence="5" id="KW-0575">Peroxidase</keyword>
<proteinExistence type="predicted"/>